<dbReference type="STRING" id="582667.SAMN05192568_107520"/>
<keyword evidence="2" id="KW-0540">Nuclease</keyword>
<sequence>MDLERLFDQRRDQIARRLAAKVIPGLDGCLLFTGTTDRGRYGQFYIDRFKVAAHRVAYAFANGPIPDGHLVCHRCDNPTCINVEHLFLGSALDNNVDQSVKNRTHQPFGGVGRYRKLTRDDVLRIKTERTSGRALAADMGVAPNTVRKIRRGETWTHVSPAVSAEVL</sequence>
<dbReference type="AlphaFoldDB" id="A0A1I4UR84"/>
<evidence type="ECO:0000313" key="3">
    <source>
        <dbReference type="Proteomes" id="UP000199048"/>
    </source>
</evidence>
<proteinExistence type="predicted"/>
<dbReference type="Proteomes" id="UP000199048">
    <property type="component" value="Unassembled WGS sequence"/>
</dbReference>
<organism evidence="2 3">
    <name type="scientific">Methylobacterium pseudosasicola</name>
    <dbReference type="NCBI Taxonomy" id="582667"/>
    <lineage>
        <taxon>Bacteria</taxon>
        <taxon>Pseudomonadati</taxon>
        <taxon>Pseudomonadota</taxon>
        <taxon>Alphaproteobacteria</taxon>
        <taxon>Hyphomicrobiales</taxon>
        <taxon>Methylobacteriaceae</taxon>
        <taxon>Methylobacterium</taxon>
    </lineage>
</organism>
<dbReference type="Gene3D" id="3.90.75.10">
    <property type="entry name" value="Homing Intron 3 (I-ppo) Encoded Endonuclease, Chain A"/>
    <property type="match status" value="1"/>
</dbReference>
<dbReference type="InterPro" id="IPR044930">
    <property type="entry name" value="Homing_endonuclease_His-Me"/>
</dbReference>
<name>A0A1I4UR84_9HYPH</name>
<accession>A0A1I4UR84</accession>
<gene>
    <name evidence="2" type="ORF">SAMN05192568_107520</name>
</gene>
<evidence type="ECO:0000259" key="1">
    <source>
        <dbReference type="Pfam" id="PF13392"/>
    </source>
</evidence>
<protein>
    <submittedName>
        <fullName evidence="2">HNH endonuclease</fullName>
    </submittedName>
</protein>
<dbReference type="InterPro" id="IPR044925">
    <property type="entry name" value="His-Me_finger_sf"/>
</dbReference>
<dbReference type="SUPFAM" id="SSF54060">
    <property type="entry name" value="His-Me finger endonucleases"/>
    <property type="match status" value="1"/>
</dbReference>
<evidence type="ECO:0000313" key="2">
    <source>
        <dbReference type="EMBL" id="SFM91517.1"/>
    </source>
</evidence>
<reference evidence="3" key="1">
    <citation type="submission" date="2016-10" db="EMBL/GenBank/DDBJ databases">
        <authorList>
            <person name="Varghese N."/>
            <person name="Submissions S."/>
        </authorList>
    </citation>
    <scope>NUCLEOTIDE SEQUENCE [LARGE SCALE GENOMIC DNA]</scope>
    <source>
        <strain evidence="3">BL36</strain>
    </source>
</reference>
<dbReference type="GO" id="GO:0004519">
    <property type="term" value="F:endonuclease activity"/>
    <property type="evidence" value="ECO:0007669"/>
    <property type="project" value="UniProtKB-KW"/>
</dbReference>
<feature type="domain" description="HNH nuclease" evidence="1">
    <location>
        <begin position="52"/>
        <end position="96"/>
    </location>
</feature>
<dbReference type="InterPro" id="IPR003615">
    <property type="entry name" value="HNH_nuc"/>
</dbReference>
<keyword evidence="2" id="KW-0255">Endonuclease</keyword>
<dbReference type="EMBL" id="FOTK01000075">
    <property type="protein sequence ID" value="SFM91517.1"/>
    <property type="molecule type" value="Genomic_DNA"/>
</dbReference>
<dbReference type="RefSeq" id="WP_167367889.1">
    <property type="nucleotide sequence ID" value="NZ_FOTK01000075.1"/>
</dbReference>
<keyword evidence="2" id="KW-0378">Hydrolase</keyword>
<keyword evidence="3" id="KW-1185">Reference proteome</keyword>
<dbReference type="Pfam" id="PF13392">
    <property type="entry name" value="HNH_3"/>
    <property type="match status" value="1"/>
</dbReference>